<dbReference type="EMBL" id="BSDR01000001">
    <property type="protein sequence ID" value="GLI35550.1"/>
    <property type="molecule type" value="Genomic_DNA"/>
</dbReference>
<evidence type="ECO:0000313" key="2">
    <source>
        <dbReference type="Proteomes" id="UP001144372"/>
    </source>
</evidence>
<protein>
    <submittedName>
        <fullName evidence="1">Uncharacterized protein</fullName>
    </submittedName>
</protein>
<name>A0A9W6L9V0_9BACT</name>
<comment type="caution">
    <text evidence="1">The sequence shown here is derived from an EMBL/GenBank/DDBJ whole genome shotgun (WGS) entry which is preliminary data.</text>
</comment>
<keyword evidence="2" id="KW-1185">Reference proteome</keyword>
<accession>A0A9W6L9V0</accession>
<gene>
    <name evidence="1" type="ORF">DAMNIGENAA_29830</name>
</gene>
<dbReference type="Proteomes" id="UP001144372">
    <property type="component" value="Unassembled WGS sequence"/>
</dbReference>
<sequence length="50" mass="5610">MCVEVGLVLKQKKILRAEALRIAPCLNLILREDYTGIADILHMKGIAFVE</sequence>
<reference evidence="1" key="1">
    <citation type="submission" date="2022-12" db="EMBL/GenBank/DDBJ databases">
        <title>Reference genome sequencing for broad-spectrum identification of bacterial and archaeal isolates by mass spectrometry.</title>
        <authorList>
            <person name="Sekiguchi Y."/>
            <person name="Tourlousse D.M."/>
        </authorList>
    </citation>
    <scope>NUCLEOTIDE SEQUENCE</scope>
    <source>
        <strain evidence="1">ASRB1</strain>
    </source>
</reference>
<proteinExistence type="predicted"/>
<evidence type="ECO:0000313" key="1">
    <source>
        <dbReference type="EMBL" id="GLI35550.1"/>
    </source>
</evidence>
<dbReference type="AlphaFoldDB" id="A0A9W6L9V0"/>
<organism evidence="1 2">
    <name type="scientific">Desulforhabdus amnigena</name>
    <dbReference type="NCBI Taxonomy" id="40218"/>
    <lineage>
        <taxon>Bacteria</taxon>
        <taxon>Pseudomonadati</taxon>
        <taxon>Thermodesulfobacteriota</taxon>
        <taxon>Syntrophobacteria</taxon>
        <taxon>Syntrophobacterales</taxon>
        <taxon>Syntrophobacteraceae</taxon>
        <taxon>Desulforhabdus</taxon>
    </lineage>
</organism>